<evidence type="ECO:0000313" key="7">
    <source>
        <dbReference type="Proteomes" id="UP000789595"/>
    </source>
</evidence>
<name>A0A8J2SCL8_9STRA</name>
<dbReference type="AlphaFoldDB" id="A0A8J2SCL8"/>
<dbReference type="SMART" id="SM00248">
    <property type="entry name" value="ANK"/>
    <property type="match status" value="2"/>
</dbReference>
<dbReference type="InterPro" id="IPR036770">
    <property type="entry name" value="Ankyrin_rpt-contain_sf"/>
</dbReference>
<comment type="caution">
    <text evidence="6">The sequence shown here is derived from an EMBL/GenBank/DDBJ whole genome shotgun (WGS) entry which is preliminary data.</text>
</comment>
<dbReference type="OrthoDB" id="202323at2759"/>
<organism evidence="6 7">
    <name type="scientific">Pelagomonas calceolata</name>
    <dbReference type="NCBI Taxonomy" id="35677"/>
    <lineage>
        <taxon>Eukaryota</taxon>
        <taxon>Sar</taxon>
        <taxon>Stramenopiles</taxon>
        <taxon>Ochrophyta</taxon>
        <taxon>Pelagophyceae</taxon>
        <taxon>Pelagomonadales</taxon>
        <taxon>Pelagomonadaceae</taxon>
        <taxon>Pelagomonas</taxon>
    </lineage>
</organism>
<evidence type="ECO:0000256" key="5">
    <source>
        <dbReference type="SAM" id="MobiDB-lite"/>
    </source>
</evidence>
<dbReference type="PROSITE" id="PS50088">
    <property type="entry name" value="ANK_REPEAT"/>
    <property type="match status" value="1"/>
</dbReference>
<feature type="repeat" description="ANK" evidence="3">
    <location>
        <begin position="149"/>
        <end position="181"/>
    </location>
</feature>
<keyword evidence="7" id="KW-1185">Reference proteome</keyword>
<accession>A0A8J2SCL8</accession>
<feature type="coiled-coil region" evidence="4">
    <location>
        <begin position="66"/>
        <end position="140"/>
    </location>
</feature>
<dbReference type="PANTHER" id="PTHR24161">
    <property type="entry name" value="ANK_REP_REGION DOMAIN-CONTAINING PROTEIN-RELATED"/>
    <property type="match status" value="1"/>
</dbReference>
<keyword evidence="2 3" id="KW-0040">ANK repeat</keyword>
<reference evidence="6" key="1">
    <citation type="submission" date="2021-11" db="EMBL/GenBank/DDBJ databases">
        <authorList>
            <consortium name="Genoscope - CEA"/>
            <person name="William W."/>
        </authorList>
    </citation>
    <scope>NUCLEOTIDE SEQUENCE</scope>
</reference>
<evidence type="ECO:0000256" key="2">
    <source>
        <dbReference type="ARBA" id="ARBA00023043"/>
    </source>
</evidence>
<feature type="compositionally biased region" description="Acidic residues" evidence="5">
    <location>
        <begin position="449"/>
        <end position="458"/>
    </location>
</feature>
<protein>
    <submittedName>
        <fullName evidence="6">Uncharacterized protein</fullName>
    </submittedName>
</protein>
<feature type="compositionally biased region" description="Low complexity" evidence="5">
    <location>
        <begin position="427"/>
        <end position="448"/>
    </location>
</feature>
<evidence type="ECO:0000256" key="4">
    <source>
        <dbReference type="SAM" id="Coils"/>
    </source>
</evidence>
<evidence type="ECO:0000313" key="6">
    <source>
        <dbReference type="EMBL" id="CAH0366094.1"/>
    </source>
</evidence>
<proteinExistence type="predicted"/>
<evidence type="ECO:0000256" key="1">
    <source>
        <dbReference type="ARBA" id="ARBA00022737"/>
    </source>
</evidence>
<keyword evidence="4" id="KW-0175">Coiled coil</keyword>
<feature type="region of interest" description="Disordered" evidence="5">
    <location>
        <begin position="403"/>
        <end position="465"/>
    </location>
</feature>
<sequence length="465" mass="50186">MMRRNLSEGSDESPRDVQQLEATERRLARRLQLLDELKARDLHECSWTGDARLVAAHLDDAARKGGLRARKDVKAARKKLRALEREADAMARRQSSDGEASECEIAVAYDEKVDDAREALQAAEARVEVSEREARVAAANLVDSSEFGEGYRPIHYAAYAGHHEVVALLLNNGARPGEKNEAGCTPLFLAAQQGKAAVVETLRRNDPGFDVTRKRDWVDAGDGRYLCPLDVCRPADGKRVPSRAATRDALMEGLDKIDVRPPPAPLLTVSEHGGLEVSWTPDHYEVQTGGLDAPPVHALKIKIVPSDNGADPAAIMVIRATAERARILTGFERGRVEPGVSYVAVCARVSAAGASAYSAPSEPAIAAEPVEREAPSRDVDDVAREPAQRVHPKIARARAAMLTNREKRRRVQELIRTPMASSSRPSPRGAFDAEPAAAAPGPAAGDALDLLDDDDDEVPAPAPAP</sequence>
<gene>
    <name evidence="6" type="ORF">PECAL_1P25680</name>
</gene>
<dbReference type="EMBL" id="CAKKNE010000001">
    <property type="protein sequence ID" value="CAH0366094.1"/>
    <property type="molecule type" value="Genomic_DNA"/>
</dbReference>
<dbReference type="Pfam" id="PF12796">
    <property type="entry name" value="Ank_2"/>
    <property type="match status" value="1"/>
</dbReference>
<evidence type="ECO:0000256" key="3">
    <source>
        <dbReference type="PROSITE-ProRule" id="PRU00023"/>
    </source>
</evidence>
<feature type="compositionally biased region" description="Basic and acidic residues" evidence="5">
    <location>
        <begin position="369"/>
        <end position="388"/>
    </location>
</feature>
<dbReference type="PANTHER" id="PTHR24161:SF85">
    <property type="entry name" value="PALMITOYLTRANSFERASE HIP14"/>
    <property type="match status" value="1"/>
</dbReference>
<dbReference type="PROSITE" id="PS50297">
    <property type="entry name" value="ANK_REP_REGION"/>
    <property type="match status" value="1"/>
</dbReference>
<dbReference type="Gene3D" id="1.25.40.20">
    <property type="entry name" value="Ankyrin repeat-containing domain"/>
    <property type="match status" value="1"/>
</dbReference>
<dbReference type="InterPro" id="IPR002110">
    <property type="entry name" value="Ankyrin_rpt"/>
</dbReference>
<feature type="region of interest" description="Disordered" evidence="5">
    <location>
        <begin position="360"/>
        <end position="391"/>
    </location>
</feature>
<dbReference type="SUPFAM" id="SSF48403">
    <property type="entry name" value="Ankyrin repeat"/>
    <property type="match status" value="1"/>
</dbReference>
<keyword evidence="1" id="KW-0677">Repeat</keyword>
<dbReference type="Proteomes" id="UP000789595">
    <property type="component" value="Unassembled WGS sequence"/>
</dbReference>